<accession>A0A1I5YDG8</accession>
<gene>
    <name evidence="2" type="ORF">SAMN05444277_111131</name>
</gene>
<keyword evidence="1" id="KW-0732">Signal</keyword>
<feature type="signal peptide" evidence="1">
    <location>
        <begin position="1"/>
        <end position="19"/>
    </location>
</feature>
<dbReference type="Proteomes" id="UP000199031">
    <property type="component" value="Unassembled WGS sequence"/>
</dbReference>
<name>A0A1I5YDG8_9BACT</name>
<organism evidence="2 3">
    <name type="scientific">Parafilimonas terrae</name>
    <dbReference type="NCBI Taxonomy" id="1465490"/>
    <lineage>
        <taxon>Bacteria</taxon>
        <taxon>Pseudomonadati</taxon>
        <taxon>Bacteroidota</taxon>
        <taxon>Chitinophagia</taxon>
        <taxon>Chitinophagales</taxon>
        <taxon>Chitinophagaceae</taxon>
        <taxon>Parafilimonas</taxon>
    </lineage>
</organism>
<dbReference type="Gene3D" id="1.25.40.10">
    <property type="entry name" value="Tetratricopeptide repeat domain"/>
    <property type="match status" value="1"/>
</dbReference>
<protein>
    <submittedName>
        <fullName evidence="2">Uncharacterized protein</fullName>
    </submittedName>
</protein>
<dbReference type="InterPro" id="IPR011990">
    <property type="entry name" value="TPR-like_helical_dom_sf"/>
</dbReference>
<evidence type="ECO:0000313" key="2">
    <source>
        <dbReference type="EMBL" id="SFQ42249.1"/>
    </source>
</evidence>
<sequence length="681" mass="75325">MKKTLVFVCLLLFFFSGIAQQTNPANNKEVQDKIKQAQQQLDKLTPEQKKMMEQMGFSTNTPSLPNGTTDAQIALAVGGDGVPKKNTVLIGAIPKIVLTSATVSSYIKTLNEYVEKNISAQYKPFGQQVYASLKTNHFKANEIANAALGYWVNGDLEPAVYLMSKACSDNSADDDMLSNFAAMLSMAGAPHRAIPLLEYLLKKYPDNTTIQNNLGQAWFYLGDVDKANVQLDKVVRAFAYHPQANYTQCLIQESKGNKTAAIEKMKNSLHYSYSLGKVNKLRKLGYSVKGSDMRKPFRPDPDPLALEKFVRPEAPKSYEDELRLSADWDAFQKQVYEKMNALAQASIPAQQANAKEAERLYNQYQKGGVTAMTAKASSNENIYRKTAEKNLEEMNKDGGAAYRLKAAKKQIDDLRKDFVAKDELQRKTLEKANSTIATSETELAKKGENIGYDNCVVQNKYSEWVYKNYNLPLEEAYNNYLHQLKLKITEELYWRQFTENEATFESTKNNAKREWLAAISDTRNIATNKYGNCNIEPTKSSNYKLSDFDDMHCKFISVLDFGVYKQVFECGKSRMEFNAGGVSGNFNFKSDNAGKNQFTNGNIEVSAGKEISVSKGPLQVGASVKGGMGMEFSSNGVEDVYVTGEASVSAGAGPANIEVGASGKMSLISGNMSGGISGFGK</sequence>
<evidence type="ECO:0000313" key="3">
    <source>
        <dbReference type="Proteomes" id="UP000199031"/>
    </source>
</evidence>
<dbReference type="SUPFAM" id="SSF48452">
    <property type="entry name" value="TPR-like"/>
    <property type="match status" value="1"/>
</dbReference>
<feature type="chain" id="PRO_5011459430" evidence="1">
    <location>
        <begin position="20"/>
        <end position="681"/>
    </location>
</feature>
<keyword evidence="3" id="KW-1185">Reference proteome</keyword>
<dbReference type="EMBL" id="FOXQ01000011">
    <property type="protein sequence ID" value="SFQ42249.1"/>
    <property type="molecule type" value="Genomic_DNA"/>
</dbReference>
<reference evidence="2 3" key="1">
    <citation type="submission" date="2016-10" db="EMBL/GenBank/DDBJ databases">
        <authorList>
            <person name="de Groot N.N."/>
        </authorList>
    </citation>
    <scope>NUCLEOTIDE SEQUENCE [LARGE SCALE GENOMIC DNA]</scope>
    <source>
        <strain evidence="2 3">DSM 28286</strain>
    </source>
</reference>
<proteinExistence type="predicted"/>
<dbReference type="RefSeq" id="WP_090661153.1">
    <property type="nucleotide sequence ID" value="NZ_FOXQ01000011.1"/>
</dbReference>
<dbReference type="OrthoDB" id="637176at2"/>
<evidence type="ECO:0000256" key="1">
    <source>
        <dbReference type="SAM" id="SignalP"/>
    </source>
</evidence>
<dbReference type="AlphaFoldDB" id="A0A1I5YDG8"/>